<name>A0A382PHP3_9ZZZZ</name>
<reference evidence="1" key="1">
    <citation type="submission" date="2018-05" db="EMBL/GenBank/DDBJ databases">
        <authorList>
            <person name="Lanie J.A."/>
            <person name="Ng W.-L."/>
            <person name="Kazmierczak K.M."/>
            <person name="Andrzejewski T.M."/>
            <person name="Davidsen T.M."/>
            <person name="Wayne K.J."/>
            <person name="Tettelin H."/>
            <person name="Glass J.I."/>
            <person name="Rusch D."/>
            <person name="Podicherti R."/>
            <person name="Tsui H.-C.T."/>
            <person name="Winkler M.E."/>
        </authorList>
    </citation>
    <scope>NUCLEOTIDE SEQUENCE</scope>
</reference>
<evidence type="ECO:0000313" key="1">
    <source>
        <dbReference type="EMBL" id="SVC71452.1"/>
    </source>
</evidence>
<gene>
    <name evidence="1" type="ORF">METZ01_LOCUS324306</name>
</gene>
<sequence length="55" mass="6262">MKKLYVLPLLIIFILNGCSIVNKGEKKLGIDPQVTIGKLENGLTYYIRENKKPEN</sequence>
<organism evidence="1">
    <name type="scientific">marine metagenome</name>
    <dbReference type="NCBI Taxonomy" id="408172"/>
    <lineage>
        <taxon>unclassified sequences</taxon>
        <taxon>metagenomes</taxon>
        <taxon>ecological metagenomes</taxon>
    </lineage>
</organism>
<accession>A0A382PHP3</accession>
<dbReference type="EMBL" id="UINC01106650">
    <property type="protein sequence ID" value="SVC71452.1"/>
    <property type="molecule type" value="Genomic_DNA"/>
</dbReference>
<proteinExistence type="predicted"/>
<dbReference type="AlphaFoldDB" id="A0A382PHP3"/>
<feature type="non-terminal residue" evidence="1">
    <location>
        <position position="55"/>
    </location>
</feature>
<protein>
    <submittedName>
        <fullName evidence="1">Uncharacterized protein</fullName>
    </submittedName>
</protein>